<feature type="region of interest" description="Disordered" evidence="1">
    <location>
        <begin position="1467"/>
        <end position="1492"/>
    </location>
</feature>
<accession>A0A7C8DFY9</accession>
<dbReference type="InterPro" id="IPR013783">
    <property type="entry name" value="Ig-like_fold"/>
</dbReference>
<evidence type="ECO:0000256" key="1">
    <source>
        <dbReference type="SAM" id="MobiDB-lite"/>
    </source>
</evidence>
<dbReference type="Proteomes" id="UP000589516">
    <property type="component" value="Unassembled WGS sequence"/>
</dbReference>
<dbReference type="InterPro" id="IPR022409">
    <property type="entry name" value="PKD/Chitinase_dom"/>
</dbReference>
<comment type="caution">
    <text evidence="3">The sequence shown here is derived from an EMBL/GenBank/DDBJ whole genome shotgun (WGS) entry which is preliminary data.</text>
</comment>
<dbReference type="Gene3D" id="2.60.40.10">
    <property type="entry name" value="Immunoglobulins"/>
    <property type="match status" value="4"/>
</dbReference>
<name>A0A7C8DFY9_9ARCH</name>
<feature type="domain" description="PKD" evidence="2">
    <location>
        <begin position="1046"/>
        <end position="1107"/>
    </location>
</feature>
<dbReference type="SUPFAM" id="SSF49299">
    <property type="entry name" value="PKD domain"/>
    <property type="match status" value="2"/>
</dbReference>
<dbReference type="Pfam" id="PF00801">
    <property type="entry name" value="PKD"/>
    <property type="match status" value="2"/>
</dbReference>
<sequence>MLTRRPEQLLAGILIVTVIAVIAAGYVQGHQDGDLDAGYSSAPGDNDCTSCHSDTGPNDGGSLDVTLSVTEYVPGENVDIDVAVSGGGHDKFGFEMVVINGNGDSVGNFSIEVGDITLVTASDGYDYIMSNSEDDGDESLSWEFAWAPSDHHGDVTFYIASMSCIWLNATQECQVGDEEAWDLSRTLVQQNRAPTLTGGQVSPGESNWPISASDAVGFQVTYTDLDDDAPSEVLLYVDGTGYVMSSSSSNDGDYTNGENYEFAFSQAGDIGLGMHTYHFTSSDGEAGVTSDTYDGPRVNDEPVLSSIAATPSTVQLPINPATVTVTYTDANGQAPSSITLCVGDDDLSDGCSGTEVDMTASAGGDGDYTNGEQYEHSQVFAGGKTVFAASANDSMDASNVETGSVWVRTDVPWLSDASVSPTSGGEDDDFSFSVRYHEYNGTNASTITVTVGSNSFSLSRTNDSESPADAAGAEYAYNGTMAWGTHSVAFDANNGANDAAQLSGSSITVNDAPAFTANGTATRVSDTYTFTASVSDVNEDDGDSLTVWADIADHGILLLASNGDGTYSDSLDLSALINHGGDRTATFGAEDSIGVAATSSAGTASFFVDYVGGADLDDPADTSGAPGDRTITFTITNSGNADDTYTIGASNFASWDLSFPATVDVAYDSSATFDLTLNVPFLAYGVPNQIDVDIASQNDGTATDAHSMIYSVGLVQDVAVTAVSSTQEGAPGSSTIHTFTVQNTGNYDNTFVISTSSSWSSDASSSGMSLDMGEARLVTVTHDVPAGAAHGDSDTVTLNVVGGASGSDSAESSAGLVTGSSITLGTVSAAYPGDSFQISGTVTNTGNGDATYSFGISGNSVANGWAVLNTTSTDILAAGAGFDFRVWINVPEDTPAGGSYSISVTTDDNNSASATIDIASDARSVSVSAAATSFLLNPGSSTETVVTVTNTGNVATDYTIVVTTGHDNLRFSTTSFRIAKGGFQTVQLTVMVPASATAAISAGFTVTPSIDGTGASQSISITPNLLQDTSGWSLSTSGTMAGSMHTFALSGAAAGLTIDWDFGDGASMVVDGGASQDHTYDMAGDYTISLVATDSLGQVTSFSAPVTAANSAPLVPAPSVSEDEGITIDDNTVSVVEEHTVEFVLAVPTDDDGSIAFLVVDFGDGSQISFSGSDLIGQSTLNLNHAYAAPGTYQVQVTAGDNSGAVTTTVAQEVVVAEAQSVMVADNWNRSFIVLVGGLVLGLLMAAAAYNVRTSGFTGESMNKQERARLAEVEQSLETSKGREELLEVAAYDASRVATKLEAHLSAFNEILVKAQQIAATERLAELEAAEAAETAAAEQLELDMADPDMELLAERFHGTLTRLVDTRTELGRIEEQLAYVLKMERDEQFSKLTEITEAYESTKRKIEAIESVRTAREEAREETSLMDLLSGSGAAVSSDDGFGFADDYDDEVGDDEEEYEVEIYEDEDGSFYYIDPDSGEEVPCNEDGNPL</sequence>
<dbReference type="EMBL" id="DUAV01000031">
    <property type="protein sequence ID" value="HIG63868.1"/>
    <property type="molecule type" value="Genomic_DNA"/>
</dbReference>
<feature type="domain" description="PKD" evidence="2">
    <location>
        <begin position="1161"/>
        <end position="1221"/>
    </location>
</feature>
<dbReference type="SMART" id="SM00089">
    <property type="entry name" value="PKD"/>
    <property type="match status" value="2"/>
</dbReference>
<protein>
    <submittedName>
        <fullName evidence="3">PKD domain-containing protein</fullName>
    </submittedName>
</protein>
<dbReference type="InterPro" id="IPR000601">
    <property type="entry name" value="PKD_dom"/>
</dbReference>
<dbReference type="CDD" id="cd00146">
    <property type="entry name" value="PKD"/>
    <property type="match status" value="2"/>
</dbReference>
<dbReference type="PROSITE" id="PS50093">
    <property type="entry name" value="PKD"/>
    <property type="match status" value="2"/>
</dbReference>
<dbReference type="NCBIfam" id="NF041895">
    <property type="entry name" value="choice_anch_V"/>
    <property type="match status" value="1"/>
</dbReference>
<evidence type="ECO:0000313" key="3">
    <source>
        <dbReference type="EMBL" id="HIG63868.1"/>
    </source>
</evidence>
<evidence type="ECO:0000313" key="4">
    <source>
        <dbReference type="Proteomes" id="UP000589516"/>
    </source>
</evidence>
<gene>
    <name evidence="3" type="ORF">EYQ16_05080</name>
</gene>
<proteinExistence type="predicted"/>
<dbReference type="InterPro" id="IPR035986">
    <property type="entry name" value="PKD_dom_sf"/>
</dbReference>
<evidence type="ECO:0000259" key="2">
    <source>
        <dbReference type="PROSITE" id="PS50093"/>
    </source>
</evidence>
<organism evidence="3 4">
    <name type="scientific">Marine Group III euryarchaeote</name>
    <dbReference type="NCBI Taxonomy" id="2173149"/>
    <lineage>
        <taxon>Archaea</taxon>
        <taxon>Methanobacteriati</taxon>
        <taxon>Thermoplasmatota</taxon>
        <taxon>Thermoplasmata</taxon>
        <taxon>Candidatus Thermoprofundales</taxon>
    </lineage>
</organism>
<reference evidence="4" key="1">
    <citation type="journal article" date="2019" name="bioRxiv">
        <title>Genome diversification in globally distributed novel marine Proteobacteria is linked to environmental adaptation.</title>
        <authorList>
            <person name="Zhou Z."/>
            <person name="Tran P.Q."/>
            <person name="Kieft K."/>
            <person name="Anantharaman K."/>
        </authorList>
    </citation>
    <scope>NUCLEOTIDE SEQUENCE [LARGE SCALE GENOMIC DNA]</scope>
</reference>